<dbReference type="Proteomes" id="UP000000305">
    <property type="component" value="Unassembled WGS sequence"/>
</dbReference>
<evidence type="ECO:0000256" key="1">
    <source>
        <dbReference type="SAM" id="MobiDB-lite"/>
    </source>
</evidence>
<dbReference type="eggNOG" id="KOG4293">
    <property type="taxonomic scope" value="Eukaryota"/>
</dbReference>
<accession>E9FU27</accession>
<evidence type="ECO:0000313" key="7">
    <source>
        <dbReference type="Proteomes" id="UP000000305"/>
    </source>
</evidence>
<feature type="compositionally biased region" description="Basic and acidic residues" evidence="1">
    <location>
        <begin position="536"/>
        <end position="546"/>
    </location>
</feature>
<evidence type="ECO:0000313" key="6">
    <source>
        <dbReference type="EMBL" id="EFX89540.1"/>
    </source>
</evidence>
<dbReference type="KEGG" id="dpx:DAPPUDRAFT_303244"/>
<dbReference type="Gene3D" id="2.60.120.260">
    <property type="entry name" value="Galactose-binding domain-like"/>
    <property type="match status" value="1"/>
</dbReference>
<dbReference type="Pfam" id="PF03351">
    <property type="entry name" value="DOMON"/>
    <property type="match status" value="2"/>
</dbReference>
<dbReference type="InterPro" id="IPR000742">
    <property type="entry name" value="EGF"/>
</dbReference>
<evidence type="ECO:0000259" key="4">
    <source>
        <dbReference type="PROSITE" id="PS00022"/>
    </source>
</evidence>
<feature type="signal peptide" evidence="3">
    <location>
        <begin position="1"/>
        <end position="29"/>
    </location>
</feature>
<keyword evidence="2" id="KW-0472">Membrane</keyword>
<dbReference type="EMBL" id="GL732524">
    <property type="protein sequence ID" value="EFX89540.1"/>
    <property type="molecule type" value="Genomic_DNA"/>
</dbReference>
<dbReference type="InterPro" id="IPR045266">
    <property type="entry name" value="DOH_DOMON"/>
</dbReference>
<keyword evidence="2" id="KW-1133">Transmembrane helix</keyword>
<feature type="compositionally biased region" description="Basic and acidic residues" evidence="1">
    <location>
        <begin position="509"/>
        <end position="529"/>
    </location>
</feature>
<evidence type="ECO:0000259" key="5">
    <source>
        <dbReference type="PROSITE" id="PS01186"/>
    </source>
</evidence>
<dbReference type="AlphaFoldDB" id="E9FU27"/>
<dbReference type="SMART" id="SM00181">
    <property type="entry name" value="EGF"/>
    <property type="match status" value="2"/>
</dbReference>
<feature type="region of interest" description="Disordered" evidence="1">
    <location>
        <begin position="402"/>
        <end position="563"/>
    </location>
</feature>
<keyword evidence="7" id="KW-1185">Reference proteome</keyword>
<proteinExistence type="predicted"/>
<dbReference type="Gene3D" id="2.60.40.1210">
    <property type="entry name" value="Cellobiose dehydrogenase, cytochrome domain"/>
    <property type="match status" value="1"/>
</dbReference>
<dbReference type="OrthoDB" id="188511at2759"/>
<evidence type="ECO:0000256" key="3">
    <source>
        <dbReference type="SAM" id="SignalP"/>
    </source>
</evidence>
<dbReference type="SUPFAM" id="SSF49344">
    <property type="entry name" value="CBD9-like"/>
    <property type="match status" value="1"/>
</dbReference>
<feature type="domain" description="EGF-like" evidence="4 5">
    <location>
        <begin position="226"/>
        <end position="237"/>
    </location>
</feature>
<dbReference type="SMART" id="SM00664">
    <property type="entry name" value="DoH"/>
    <property type="match status" value="2"/>
</dbReference>
<feature type="chain" id="PRO_5003236808" description="EGF-like domain-containing protein" evidence="3">
    <location>
        <begin position="30"/>
        <end position="1214"/>
    </location>
</feature>
<dbReference type="PROSITE" id="PS01186">
    <property type="entry name" value="EGF_2"/>
    <property type="match status" value="1"/>
</dbReference>
<feature type="region of interest" description="Disordered" evidence="1">
    <location>
        <begin position="313"/>
        <end position="359"/>
    </location>
</feature>
<sequence>MDAKRRSIAAVWPLLLLLLLAVWSGVSQAHVALTFPPARQPALDFLDSGRTPPPCGVPKGTLKTSILSGSSFNVTWHLGYPHRGGYRIQVLDSREKPILDLTHAGQPNKTNSSVFVEGDPTALSYLVQLPKDLECRDCTIRLIRQASEWGKSYMFWSCADVDIIPRPEYRETCSGHGKDIAGRCRCNPLYSGHRCQYRDECSEDKDCGRHGKCVNLEATTHPKRQCFCEMGWFGPQCNKQSPVKDPSIINFADYRKEVMSDAFEFYWRVLRNSQELEAVMVVKGGTSYAAVGWRPLALTAACKGFPILEDIPPSAAVPEPEPEPTVEEAKPEPVVEEKAEAIAEPEPVAEPSPSVPVVDSPNDRMDDIAEEMSVPLMVSAGRNTVTVSPTTFAVTPKLNLKVGPTQAKPTTTTTTMKPTEPEPEPEPSVEPSPEPETSPEPAPEPSPTEIVNESKAKPTEPEPKPEPEVTAPEPEVAAPEPEPQPESAPEPEPAAEPAAEPEPAPEPAPEPKPKSEVDGHDHSAHDHSHGSSGHSHVHDHSSHESEPTNYKPAHKYAPRGDFSPMDCTDIVIGMARGNYSRIGDYYTRDRSTPQLDSFYGGRQDLTAALGFERDGQTIILFRRKLNSSDEADHIIGSEPMQVIWARGQEHGKYVHRPASGLEKESASIADFYKPDELKYHGQGDQRGVTVINFIGDHQHGPSGAGDHHHQHGSGTKHVHKSSALCGGEWKYPVSCDPFEMDCTYYAKWEYLEFSDQIRFTITANHTNRWVAIGFSETTSMPQTDVVLGWVDTNGRAFVGDMWAVGYTAPKLDDSQDLINATGRIEDGKTTLTFQRQRLTKDKAQDVQFTDDTCLYFKFPVNGGTRNAVNKKIGKHLQTPFISSDRVCIRSCGLGNYTTTPPPPTIAYNIGLKMVGLANDFEVPQMGSPEFNELARRFGQQVENALQAGKVPGLKEAAVTEFLEEEGGLVANMIVVLDKKSTEEFEQSSDLKVETEDFVRTALRGAIASGQVGGIRVDPSYLKFETTLDADSLDPLEVSGRGWNSSLTTISLYCVIGCIIVLVIIAIIQASCTIYKVSRKSPSSVNKDQVAVNWRDYSSTNYAYEPFETDEALRAAAVLAANGSNGHTMMTASTTNGPAPRAMQRPPSNGSLQSKATADRNNTYSLPHKANPQPMGNVGPVVQPNGRPRTHSSTSVHQPDFYFMPSQRRYSGYAD</sequence>
<feature type="transmembrane region" description="Helical" evidence="2">
    <location>
        <begin position="1049"/>
        <end position="1074"/>
    </location>
</feature>
<feature type="compositionally biased region" description="Low complexity" evidence="1">
    <location>
        <begin position="409"/>
        <end position="418"/>
    </location>
</feature>
<dbReference type="PANTHER" id="PTHR46901">
    <property type="entry name" value="GH04942P"/>
    <property type="match status" value="1"/>
</dbReference>
<feature type="compositionally biased region" description="Pro residues" evidence="1">
    <location>
        <begin position="480"/>
        <end position="508"/>
    </location>
</feature>
<dbReference type="InterPro" id="IPR005018">
    <property type="entry name" value="DOMON_domain"/>
</dbReference>
<feature type="compositionally biased region" description="Basic and acidic residues" evidence="1">
    <location>
        <begin position="327"/>
        <end position="341"/>
    </location>
</feature>
<feature type="domain" description="EGF-like" evidence="4">
    <location>
        <begin position="184"/>
        <end position="195"/>
    </location>
</feature>
<feature type="compositionally biased region" description="Basic and acidic residues" evidence="1">
    <location>
        <begin position="452"/>
        <end position="467"/>
    </location>
</feature>
<keyword evidence="3" id="KW-0732">Signal</keyword>
<organism evidence="6 7">
    <name type="scientific">Daphnia pulex</name>
    <name type="common">Water flea</name>
    <dbReference type="NCBI Taxonomy" id="6669"/>
    <lineage>
        <taxon>Eukaryota</taxon>
        <taxon>Metazoa</taxon>
        <taxon>Ecdysozoa</taxon>
        <taxon>Arthropoda</taxon>
        <taxon>Crustacea</taxon>
        <taxon>Branchiopoda</taxon>
        <taxon>Diplostraca</taxon>
        <taxon>Cladocera</taxon>
        <taxon>Anomopoda</taxon>
        <taxon>Daphniidae</taxon>
        <taxon>Daphnia</taxon>
    </lineage>
</organism>
<protein>
    <recommendedName>
        <fullName evidence="4 5">EGF-like domain-containing protein</fullName>
    </recommendedName>
</protein>
<gene>
    <name evidence="6" type="ORF">DAPPUDRAFT_303244</name>
</gene>
<dbReference type="InParanoid" id="E9FU27"/>
<reference evidence="6 7" key="1">
    <citation type="journal article" date="2011" name="Science">
        <title>The ecoresponsive genome of Daphnia pulex.</title>
        <authorList>
            <person name="Colbourne J.K."/>
            <person name="Pfrender M.E."/>
            <person name="Gilbert D."/>
            <person name="Thomas W.K."/>
            <person name="Tucker A."/>
            <person name="Oakley T.H."/>
            <person name="Tokishita S."/>
            <person name="Aerts A."/>
            <person name="Arnold G.J."/>
            <person name="Basu M.K."/>
            <person name="Bauer D.J."/>
            <person name="Caceres C.E."/>
            <person name="Carmel L."/>
            <person name="Casola C."/>
            <person name="Choi J.H."/>
            <person name="Detter J.C."/>
            <person name="Dong Q."/>
            <person name="Dusheyko S."/>
            <person name="Eads B.D."/>
            <person name="Frohlich T."/>
            <person name="Geiler-Samerotte K.A."/>
            <person name="Gerlach D."/>
            <person name="Hatcher P."/>
            <person name="Jogdeo S."/>
            <person name="Krijgsveld J."/>
            <person name="Kriventseva E.V."/>
            <person name="Kultz D."/>
            <person name="Laforsch C."/>
            <person name="Lindquist E."/>
            <person name="Lopez J."/>
            <person name="Manak J.R."/>
            <person name="Muller J."/>
            <person name="Pangilinan J."/>
            <person name="Patwardhan R.P."/>
            <person name="Pitluck S."/>
            <person name="Pritham E.J."/>
            <person name="Rechtsteiner A."/>
            <person name="Rho M."/>
            <person name="Rogozin I.B."/>
            <person name="Sakarya O."/>
            <person name="Salamov A."/>
            <person name="Schaack S."/>
            <person name="Shapiro H."/>
            <person name="Shiga Y."/>
            <person name="Skalitzky C."/>
            <person name="Smith Z."/>
            <person name="Souvorov A."/>
            <person name="Sung W."/>
            <person name="Tang Z."/>
            <person name="Tsuchiya D."/>
            <person name="Tu H."/>
            <person name="Vos H."/>
            <person name="Wang M."/>
            <person name="Wolf Y.I."/>
            <person name="Yamagata H."/>
            <person name="Yamada T."/>
            <person name="Ye Y."/>
            <person name="Shaw J.R."/>
            <person name="Andrews J."/>
            <person name="Crease T.J."/>
            <person name="Tang H."/>
            <person name="Lucas S.M."/>
            <person name="Robertson H.M."/>
            <person name="Bork P."/>
            <person name="Koonin E.V."/>
            <person name="Zdobnov E.M."/>
            <person name="Grigoriev I.V."/>
            <person name="Lynch M."/>
            <person name="Boore J.L."/>
        </authorList>
    </citation>
    <scope>NUCLEOTIDE SEQUENCE [LARGE SCALE GENOMIC DNA]</scope>
</reference>
<feature type="compositionally biased region" description="Polar residues" evidence="1">
    <location>
        <begin position="1145"/>
        <end position="1164"/>
    </location>
</feature>
<dbReference type="PANTHER" id="PTHR46901:SF2">
    <property type="entry name" value="GH04942P"/>
    <property type="match status" value="1"/>
</dbReference>
<dbReference type="OMA" id="VKDFYQP"/>
<evidence type="ECO:0000256" key="2">
    <source>
        <dbReference type="SAM" id="Phobius"/>
    </source>
</evidence>
<feature type="compositionally biased region" description="Pro residues" evidence="1">
    <location>
        <begin position="428"/>
        <end position="446"/>
    </location>
</feature>
<feature type="compositionally biased region" description="Low complexity" evidence="1">
    <location>
        <begin position="468"/>
        <end position="479"/>
    </location>
</feature>
<dbReference type="HOGENOM" id="CLU_269388_0_0_1"/>
<dbReference type="CDD" id="cd00054">
    <property type="entry name" value="EGF_CA"/>
    <property type="match status" value="1"/>
</dbReference>
<dbReference type="PROSITE" id="PS00022">
    <property type="entry name" value="EGF_1"/>
    <property type="match status" value="2"/>
</dbReference>
<name>E9FU27_DAPPU</name>
<dbReference type="CDD" id="cd09631">
    <property type="entry name" value="DOMON_DOH"/>
    <property type="match status" value="2"/>
</dbReference>
<feature type="region of interest" description="Disordered" evidence="1">
    <location>
        <begin position="1132"/>
        <end position="1214"/>
    </location>
</feature>
<dbReference type="FunCoup" id="E9FU27">
    <property type="interactions" value="14"/>
</dbReference>
<keyword evidence="2" id="KW-0812">Transmembrane</keyword>